<dbReference type="Gene3D" id="3.90.980.10">
    <property type="entry name" value="DNA primase, catalytic core, N-terminal domain"/>
    <property type="match status" value="1"/>
</dbReference>
<feature type="domain" description="Toprim" evidence="16">
    <location>
        <begin position="261"/>
        <end position="346"/>
    </location>
</feature>
<keyword evidence="8 12" id="KW-0862">Zinc</keyword>
<dbReference type="Pfam" id="PF01807">
    <property type="entry name" value="Zn_ribbon_DnaG"/>
    <property type="match status" value="1"/>
</dbReference>
<gene>
    <name evidence="12 17" type="primary">dnaG</name>
    <name evidence="17" type="ORF">QDX21_05240</name>
</gene>
<dbReference type="FunFam" id="3.90.580.10:FF:000001">
    <property type="entry name" value="DNA primase"/>
    <property type="match status" value="1"/>
</dbReference>
<evidence type="ECO:0000256" key="6">
    <source>
        <dbReference type="ARBA" id="ARBA00022723"/>
    </source>
</evidence>
<dbReference type="AlphaFoldDB" id="A0AAJ6DDT4"/>
<evidence type="ECO:0000256" key="15">
    <source>
        <dbReference type="SAM" id="MobiDB-lite"/>
    </source>
</evidence>
<evidence type="ECO:0000259" key="16">
    <source>
        <dbReference type="PROSITE" id="PS50880"/>
    </source>
</evidence>
<dbReference type="PANTHER" id="PTHR30313:SF2">
    <property type="entry name" value="DNA PRIMASE"/>
    <property type="match status" value="1"/>
</dbReference>
<reference evidence="17 18" key="1">
    <citation type="submission" date="2023-03" db="EMBL/GenBank/DDBJ databases">
        <title>Complete genome sequences of several Auritidibacter ignavus strains isolated from ear infections.</title>
        <authorList>
            <person name="Baehr T."/>
            <person name="Baumhoegger A.M."/>
        </authorList>
    </citation>
    <scope>NUCLEOTIDE SEQUENCE [LARGE SCALE GENOMIC DNA]</scope>
    <source>
        <strain evidence="17 18">BABAE-6</strain>
    </source>
</reference>
<dbReference type="InterPro" id="IPR006171">
    <property type="entry name" value="TOPRIM_dom"/>
</dbReference>
<keyword evidence="18" id="KW-1185">Reference proteome</keyword>
<dbReference type="PIRSF" id="PIRSF002811">
    <property type="entry name" value="DnaG"/>
    <property type="match status" value="1"/>
</dbReference>
<name>A0AAJ6DDT4_9MICC</name>
<comment type="subunit">
    <text evidence="12">Monomer. Interacts with DnaB.</text>
</comment>
<dbReference type="GO" id="GO:0000428">
    <property type="term" value="C:DNA-directed RNA polymerase complex"/>
    <property type="evidence" value="ECO:0007669"/>
    <property type="project" value="UniProtKB-KW"/>
</dbReference>
<dbReference type="GO" id="GO:1990077">
    <property type="term" value="C:primosome complex"/>
    <property type="evidence" value="ECO:0007669"/>
    <property type="project" value="UniProtKB-KW"/>
</dbReference>
<evidence type="ECO:0000256" key="9">
    <source>
        <dbReference type="ARBA" id="ARBA00022842"/>
    </source>
</evidence>
<feature type="region of interest" description="Disordered" evidence="15">
    <location>
        <begin position="439"/>
        <end position="472"/>
    </location>
</feature>
<dbReference type="RefSeq" id="WP_279675300.1">
    <property type="nucleotide sequence ID" value="NZ_CP122566.1"/>
</dbReference>
<dbReference type="CDD" id="cd03364">
    <property type="entry name" value="TOPRIM_DnaG_primases"/>
    <property type="match status" value="1"/>
</dbReference>
<keyword evidence="10 12" id="KW-0238">DNA-binding</keyword>
<dbReference type="SMART" id="SM00493">
    <property type="entry name" value="TOPRIM"/>
    <property type="match status" value="1"/>
</dbReference>
<comment type="cofactor">
    <cofactor evidence="12 13 14">
        <name>Zn(2+)</name>
        <dbReference type="ChEBI" id="CHEBI:29105"/>
    </cofactor>
    <text evidence="12 13 14">Binds 1 zinc ion per monomer.</text>
</comment>
<dbReference type="InterPro" id="IPR036977">
    <property type="entry name" value="DNA_primase_Znf_CHC2"/>
</dbReference>
<dbReference type="InterPro" id="IPR013264">
    <property type="entry name" value="DNAG_N"/>
</dbReference>
<dbReference type="PROSITE" id="PS50880">
    <property type="entry name" value="TOPRIM"/>
    <property type="match status" value="1"/>
</dbReference>
<dbReference type="EC" id="2.7.7.101" evidence="12"/>
<feature type="compositionally biased region" description="Basic and acidic residues" evidence="15">
    <location>
        <begin position="439"/>
        <end position="451"/>
    </location>
</feature>
<dbReference type="InterPro" id="IPR019475">
    <property type="entry name" value="DNA_primase_DnaB-bd"/>
</dbReference>
<dbReference type="Pfam" id="PF13662">
    <property type="entry name" value="Toprim_4"/>
    <property type="match status" value="1"/>
</dbReference>
<keyword evidence="7 12" id="KW-0863">Zinc-finger</keyword>
<accession>A0AAJ6DDT4</accession>
<keyword evidence="1 12" id="KW-0240">DNA-directed RNA polymerase</keyword>
<dbReference type="NCBIfam" id="TIGR01391">
    <property type="entry name" value="dnaG"/>
    <property type="match status" value="1"/>
</dbReference>
<comment type="similarity">
    <text evidence="12 13">Belongs to the DnaG primase family.</text>
</comment>
<keyword evidence="2 12" id="KW-0639">Primosome</keyword>
<evidence type="ECO:0000313" key="18">
    <source>
        <dbReference type="Proteomes" id="UP001224674"/>
    </source>
</evidence>
<evidence type="ECO:0000256" key="14">
    <source>
        <dbReference type="PIRSR" id="PIRSR002811-1"/>
    </source>
</evidence>
<proteinExistence type="inferred from homology"/>
<dbReference type="GO" id="GO:0008270">
    <property type="term" value="F:zinc ion binding"/>
    <property type="evidence" value="ECO:0007669"/>
    <property type="project" value="UniProtKB-UniRule"/>
</dbReference>
<feature type="compositionally biased region" description="Polar residues" evidence="15">
    <location>
        <begin position="452"/>
        <end position="462"/>
    </location>
</feature>
<organism evidence="17 18">
    <name type="scientific">Auritidibacter ignavus</name>
    <dbReference type="NCBI Taxonomy" id="678932"/>
    <lineage>
        <taxon>Bacteria</taxon>
        <taxon>Bacillati</taxon>
        <taxon>Actinomycetota</taxon>
        <taxon>Actinomycetes</taxon>
        <taxon>Micrococcales</taxon>
        <taxon>Micrococcaceae</taxon>
        <taxon>Auritidibacter</taxon>
    </lineage>
</organism>
<dbReference type="Gene3D" id="3.90.580.10">
    <property type="entry name" value="Zinc finger, CHC2-type domain"/>
    <property type="match status" value="1"/>
</dbReference>
<dbReference type="FunFam" id="3.90.980.10:FF:000001">
    <property type="entry name" value="DNA primase"/>
    <property type="match status" value="1"/>
</dbReference>
<evidence type="ECO:0000313" key="17">
    <source>
        <dbReference type="EMBL" id="WGH94197.1"/>
    </source>
</evidence>
<evidence type="ECO:0000256" key="3">
    <source>
        <dbReference type="ARBA" id="ARBA00022679"/>
    </source>
</evidence>
<evidence type="ECO:0000256" key="2">
    <source>
        <dbReference type="ARBA" id="ARBA00022515"/>
    </source>
</evidence>
<evidence type="ECO:0000256" key="7">
    <source>
        <dbReference type="ARBA" id="ARBA00022771"/>
    </source>
</evidence>
<keyword evidence="3 12" id="KW-0808">Transferase</keyword>
<dbReference type="SUPFAM" id="SSF57783">
    <property type="entry name" value="Zinc beta-ribbon"/>
    <property type="match status" value="1"/>
</dbReference>
<dbReference type="SUPFAM" id="SSF56731">
    <property type="entry name" value="DNA primase core"/>
    <property type="match status" value="1"/>
</dbReference>
<comment type="domain">
    <text evidence="12">Contains an N-terminal zinc-binding domain, a central core domain that contains the primase activity, and a C-terminal DnaB-binding domain.</text>
</comment>
<evidence type="ECO:0000256" key="5">
    <source>
        <dbReference type="ARBA" id="ARBA00022705"/>
    </source>
</evidence>
<dbReference type="SMART" id="SM00400">
    <property type="entry name" value="ZnF_CHCC"/>
    <property type="match status" value="1"/>
</dbReference>
<keyword evidence="11 12" id="KW-0804">Transcription</keyword>
<dbReference type="InterPro" id="IPR034151">
    <property type="entry name" value="TOPRIM_DnaG_bac"/>
</dbReference>
<evidence type="ECO:0000256" key="13">
    <source>
        <dbReference type="PIRNR" id="PIRNR002811"/>
    </source>
</evidence>
<feature type="zinc finger region" description="CHC2-type" evidence="12 14">
    <location>
        <begin position="41"/>
        <end position="65"/>
    </location>
</feature>
<dbReference type="Pfam" id="PF08275">
    <property type="entry name" value="DNAG_N"/>
    <property type="match status" value="1"/>
</dbReference>
<evidence type="ECO:0000256" key="1">
    <source>
        <dbReference type="ARBA" id="ARBA00022478"/>
    </source>
</evidence>
<dbReference type="InterPro" id="IPR030846">
    <property type="entry name" value="DnaG_bac"/>
</dbReference>
<sequence length="623" mass="69568">MAGLIKRDTIDAVRQATDLKAVVEDYVTLKSAGVGSFKGLCPFHDERTPSFHVRPSVGTYHCFGCEASGDVFSFLMELEHTSFTETVEALAAKAGIEVAYQDGQGPDRREVGQRQRLLEAHKIADEFYQKTLQTSQATLGQQFLQSREFTAEDAQRFGVGYAPAGWSNLLDHLHRHGFTDQELKATGLFSEGRRGLYDRFRDRLTWPIRDLTGATIGFGARKMSDEDPGPKYLNTPETALYKKSQVLYGLDIAKRQISQRRQLVVVEGYTDVMAAHLAGVDTAVATCGTAFGSGHTKIVRRLISDDRSGAEVIFTFDGDEAGQKAALRAFEEDQQFQARTFVAVEPSGMDPCDLRVNKGDHALRELIDSKRPLFEFALNTTLKRFDLQSVEGRSQALRATAPILAGIKDPIMKKEYARDLAGKLGLELTDVDQAVRTEERRLQQHQKEHSARVSQPGQQRQVGENLPVASHPDLRDPVARMEKGALEVLLQYPEVLSQEQWEAFYSSVFRVPVFAAIQAAIITTGSTTESLNGWVEKVSEEVPAALRPMVAELAVTALPATNEHDVVLYCRDIMNSLFELQITRRKADLIAQLNRVGDNDDEFLKINQELMQLEQRRRAIRGH</sequence>
<dbReference type="HAMAP" id="MF_00974">
    <property type="entry name" value="DNA_primase_DnaG"/>
    <property type="match status" value="1"/>
</dbReference>
<dbReference type="Pfam" id="PF08278">
    <property type="entry name" value="DnaG_DnaB_bind"/>
    <property type="match status" value="1"/>
</dbReference>
<dbReference type="GO" id="GO:0005737">
    <property type="term" value="C:cytoplasm"/>
    <property type="evidence" value="ECO:0007669"/>
    <property type="project" value="TreeGrafter"/>
</dbReference>
<keyword evidence="9" id="KW-0460">Magnesium</keyword>
<evidence type="ECO:0000256" key="4">
    <source>
        <dbReference type="ARBA" id="ARBA00022695"/>
    </source>
</evidence>
<dbReference type="GO" id="GO:0003677">
    <property type="term" value="F:DNA binding"/>
    <property type="evidence" value="ECO:0007669"/>
    <property type="project" value="UniProtKB-KW"/>
</dbReference>
<protein>
    <recommendedName>
        <fullName evidence="12 13">DNA primase</fullName>
        <ecNumber evidence="12">2.7.7.101</ecNumber>
    </recommendedName>
</protein>
<keyword evidence="4 12" id="KW-0548">Nucleotidyltransferase</keyword>
<dbReference type="GO" id="GO:0006269">
    <property type="term" value="P:DNA replication, synthesis of primer"/>
    <property type="evidence" value="ECO:0007669"/>
    <property type="project" value="UniProtKB-UniRule"/>
</dbReference>
<dbReference type="InterPro" id="IPR006295">
    <property type="entry name" value="DNA_primase_DnaG"/>
</dbReference>
<evidence type="ECO:0000256" key="12">
    <source>
        <dbReference type="HAMAP-Rule" id="MF_00974"/>
    </source>
</evidence>
<dbReference type="InterPro" id="IPR037068">
    <property type="entry name" value="DNA_primase_core_N_sf"/>
</dbReference>
<dbReference type="EMBL" id="CP122566">
    <property type="protein sequence ID" value="WGH94197.1"/>
    <property type="molecule type" value="Genomic_DNA"/>
</dbReference>
<evidence type="ECO:0000256" key="10">
    <source>
        <dbReference type="ARBA" id="ARBA00023125"/>
    </source>
</evidence>
<dbReference type="Gene3D" id="3.40.1360.10">
    <property type="match status" value="1"/>
</dbReference>
<keyword evidence="6 12" id="KW-0479">Metal-binding</keyword>
<dbReference type="PANTHER" id="PTHR30313">
    <property type="entry name" value="DNA PRIMASE"/>
    <property type="match status" value="1"/>
</dbReference>
<dbReference type="Pfam" id="PF10410">
    <property type="entry name" value="DnaB_bind"/>
    <property type="match status" value="1"/>
</dbReference>
<dbReference type="Proteomes" id="UP001224674">
    <property type="component" value="Chromosome"/>
</dbReference>
<comment type="catalytic activity">
    <reaction evidence="12">
        <text>ssDNA + n NTP = ssDNA/pppN(pN)n-1 hybrid + (n-1) diphosphate.</text>
        <dbReference type="EC" id="2.7.7.101"/>
    </reaction>
</comment>
<dbReference type="InterPro" id="IPR013173">
    <property type="entry name" value="DNA_primase_DnaG_DnaB-bd_dom"/>
</dbReference>
<comment type="function">
    <text evidence="12 13">RNA polymerase that catalyzes the synthesis of short RNA molecules used as primers for DNA polymerase during DNA replication.</text>
</comment>
<dbReference type="GO" id="GO:0003899">
    <property type="term" value="F:DNA-directed RNA polymerase activity"/>
    <property type="evidence" value="ECO:0007669"/>
    <property type="project" value="UniProtKB-UniRule"/>
</dbReference>
<evidence type="ECO:0000256" key="8">
    <source>
        <dbReference type="ARBA" id="ARBA00022833"/>
    </source>
</evidence>
<dbReference type="InterPro" id="IPR050219">
    <property type="entry name" value="DnaG_primase"/>
</dbReference>
<keyword evidence="5 12" id="KW-0235">DNA replication</keyword>
<evidence type="ECO:0000256" key="11">
    <source>
        <dbReference type="ARBA" id="ARBA00023163"/>
    </source>
</evidence>
<dbReference type="InterPro" id="IPR002694">
    <property type="entry name" value="Znf_CHC2"/>
</dbReference>